<keyword evidence="11" id="KW-1185">Reference proteome</keyword>
<dbReference type="InterPro" id="IPR001308">
    <property type="entry name" value="ETF_a/FixB"/>
</dbReference>
<dbReference type="RefSeq" id="WP_205257145.1">
    <property type="nucleotide sequence ID" value="NZ_BAAAPV010000001.1"/>
</dbReference>
<sequence length="323" mass="32290">MSQPVLVLVEHADGAVRPVTGELLTLAAQLGSPAAVVVGNPGTAELLAGELGRLGAGTVYAAESDEATGYLITPAVAALQAAAQVAEPAAILVASTVDGREISGRLAVRLNSGVISDAVGVSRAEDGTVVAEQSVFGGDYTVHARVTLGTPIISVRTNSVEAHAEAAQAAVQAVDVTVDPAASATVVAEHPEPVGDRPELGSASVVVSGGRGVGSAENFTVVEDLADVFGGAVGASRAAVDSGYYPHQFQVGQTGTSVSPQLYIALGVSGAIQHRAGMQTSKTIVAINKDADAPIFELADIGVVGDLFDVAPKVAEAVRSSKG</sequence>
<dbReference type="PIRSF" id="PIRSF000089">
    <property type="entry name" value="Electra_flavoP_a"/>
    <property type="match status" value="1"/>
</dbReference>
<dbReference type="SUPFAM" id="SSF52402">
    <property type="entry name" value="Adenine nucleotide alpha hydrolases-like"/>
    <property type="match status" value="1"/>
</dbReference>
<dbReference type="Gene3D" id="3.40.50.1220">
    <property type="entry name" value="TPP-binding domain"/>
    <property type="match status" value="1"/>
</dbReference>
<dbReference type="Gene3D" id="3.40.50.620">
    <property type="entry name" value="HUPs"/>
    <property type="match status" value="1"/>
</dbReference>
<evidence type="ECO:0000259" key="9">
    <source>
        <dbReference type="SMART" id="SM00893"/>
    </source>
</evidence>
<dbReference type="GO" id="GO:0033539">
    <property type="term" value="P:fatty acid beta-oxidation using acyl-CoA dehydrogenase"/>
    <property type="evidence" value="ECO:0007669"/>
    <property type="project" value="TreeGrafter"/>
</dbReference>
<accession>A0A938YQD5</accession>
<feature type="binding site" evidence="8">
    <location>
        <begin position="250"/>
        <end position="254"/>
    </location>
    <ligand>
        <name>FAD</name>
        <dbReference type="ChEBI" id="CHEBI:57692"/>
    </ligand>
</feature>
<dbReference type="FunFam" id="3.40.50.1220:FF:000001">
    <property type="entry name" value="Electron transfer flavoprotein, alpha subunit"/>
    <property type="match status" value="1"/>
</dbReference>
<evidence type="ECO:0000256" key="7">
    <source>
        <dbReference type="ARBA" id="ARBA00025649"/>
    </source>
</evidence>
<evidence type="ECO:0000313" key="10">
    <source>
        <dbReference type="EMBL" id="MBM9477040.1"/>
    </source>
</evidence>
<dbReference type="InterPro" id="IPR014729">
    <property type="entry name" value="Rossmann-like_a/b/a_fold"/>
</dbReference>
<feature type="binding site" evidence="8">
    <location>
        <position position="211"/>
    </location>
    <ligand>
        <name>FAD</name>
        <dbReference type="ChEBI" id="CHEBI:57692"/>
    </ligand>
</feature>
<evidence type="ECO:0000256" key="6">
    <source>
        <dbReference type="ARBA" id="ARBA00022982"/>
    </source>
</evidence>
<dbReference type="InterPro" id="IPR014730">
    <property type="entry name" value="ETF_a/b_N"/>
</dbReference>
<dbReference type="PROSITE" id="PS00696">
    <property type="entry name" value="ETF_ALPHA"/>
    <property type="match status" value="1"/>
</dbReference>
<evidence type="ECO:0000256" key="8">
    <source>
        <dbReference type="PIRSR" id="PIRSR000089-1"/>
    </source>
</evidence>
<evidence type="ECO:0000313" key="11">
    <source>
        <dbReference type="Proteomes" id="UP000663801"/>
    </source>
</evidence>
<dbReference type="EMBL" id="JAERWL010000009">
    <property type="protein sequence ID" value="MBM9477040.1"/>
    <property type="molecule type" value="Genomic_DNA"/>
</dbReference>
<dbReference type="InterPro" id="IPR018206">
    <property type="entry name" value="ETF_asu_C_CS"/>
</dbReference>
<keyword evidence="4" id="KW-0285">Flavoprotein</keyword>
<dbReference type="GO" id="GO:0009055">
    <property type="term" value="F:electron transfer activity"/>
    <property type="evidence" value="ECO:0007669"/>
    <property type="project" value="InterPro"/>
</dbReference>
<dbReference type="Pfam" id="PF00766">
    <property type="entry name" value="ETF_alpha"/>
    <property type="match status" value="1"/>
</dbReference>
<evidence type="ECO:0000256" key="2">
    <source>
        <dbReference type="ARBA" id="ARBA00011355"/>
    </source>
</evidence>
<dbReference type="InterPro" id="IPR014731">
    <property type="entry name" value="ETF_asu_C"/>
</dbReference>
<dbReference type="Pfam" id="PF01012">
    <property type="entry name" value="ETF"/>
    <property type="match status" value="1"/>
</dbReference>
<comment type="function">
    <text evidence="7">The electron transfer flavoprotein serves as a specific electron acceptor for other dehydrogenases. It transfers the electrons to the main respiratory chain via ETF-ubiquinone oxidoreductase (ETF dehydrogenase).</text>
</comment>
<comment type="subunit">
    <text evidence="2">Heterodimer of an alpha and a beta subunit.</text>
</comment>
<protein>
    <submittedName>
        <fullName evidence="10">Electron transfer flavoprotein subunit alpha/FixB family protein</fullName>
    </submittedName>
</protein>
<comment type="similarity">
    <text evidence="1">Belongs to the ETF alpha-subunit/FixB family.</text>
</comment>
<evidence type="ECO:0000256" key="4">
    <source>
        <dbReference type="ARBA" id="ARBA00022630"/>
    </source>
</evidence>
<feature type="binding site" evidence="8">
    <location>
        <begin position="236"/>
        <end position="237"/>
    </location>
    <ligand>
        <name>FAD</name>
        <dbReference type="ChEBI" id="CHEBI:57692"/>
    </ligand>
</feature>
<evidence type="ECO:0000256" key="5">
    <source>
        <dbReference type="ARBA" id="ARBA00022827"/>
    </source>
</evidence>
<dbReference type="GO" id="GO:0050660">
    <property type="term" value="F:flavin adenine dinucleotide binding"/>
    <property type="evidence" value="ECO:0007669"/>
    <property type="project" value="InterPro"/>
</dbReference>
<dbReference type="Proteomes" id="UP000663801">
    <property type="component" value="Unassembled WGS sequence"/>
</dbReference>
<reference evidence="10" key="1">
    <citation type="submission" date="2021-01" db="EMBL/GenBank/DDBJ databases">
        <title>KCTC 19127 draft genome.</title>
        <authorList>
            <person name="An D."/>
        </authorList>
    </citation>
    <scope>NUCLEOTIDE SEQUENCE</scope>
    <source>
        <strain evidence="10">KCTC 19127</strain>
    </source>
</reference>
<feature type="binding site" evidence="8">
    <location>
        <begin position="267"/>
        <end position="274"/>
    </location>
    <ligand>
        <name>FAD</name>
        <dbReference type="ChEBI" id="CHEBI:57692"/>
    </ligand>
</feature>
<name>A0A938YQD5_9ACTN</name>
<keyword evidence="3" id="KW-0813">Transport</keyword>
<proteinExistence type="inferred from homology"/>
<dbReference type="SUPFAM" id="SSF52467">
    <property type="entry name" value="DHS-like NAD/FAD-binding domain"/>
    <property type="match status" value="1"/>
</dbReference>
<feature type="domain" description="Electron transfer flavoprotein alpha/beta-subunit N-terminal" evidence="9">
    <location>
        <begin position="5"/>
        <end position="189"/>
    </location>
</feature>
<evidence type="ECO:0000256" key="3">
    <source>
        <dbReference type="ARBA" id="ARBA00022448"/>
    </source>
</evidence>
<dbReference type="InterPro" id="IPR029035">
    <property type="entry name" value="DHS-like_NAD/FAD-binding_dom"/>
</dbReference>
<keyword evidence="6" id="KW-0249">Electron transport</keyword>
<comment type="caution">
    <text evidence="10">The sequence shown here is derived from an EMBL/GenBank/DDBJ whole genome shotgun (WGS) entry which is preliminary data.</text>
</comment>
<evidence type="ECO:0000256" key="1">
    <source>
        <dbReference type="ARBA" id="ARBA00005817"/>
    </source>
</evidence>
<dbReference type="SMART" id="SM00893">
    <property type="entry name" value="ETF"/>
    <property type="match status" value="1"/>
</dbReference>
<gene>
    <name evidence="10" type="ORF">JL107_11325</name>
</gene>
<feature type="binding site" evidence="8">
    <location>
        <position position="288"/>
    </location>
    <ligand>
        <name>FAD</name>
        <dbReference type="ChEBI" id="CHEBI:57692"/>
    </ligand>
</feature>
<organism evidence="10 11">
    <name type="scientific">Nakamurella flavida</name>
    <dbReference type="NCBI Taxonomy" id="363630"/>
    <lineage>
        <taxon>Bacteria</taxon>
        <taxon>Bacillati</taxon>
        <taxon>Actinomycetota</taxon>
        <taxon>Actinomycetes</taxon>
        <taxon>Nakamurellales</taxon>
        <taxon>Nakamurellaceae</taxon>
        <taxon>Nakamurella</taxon>
    </lineage>
</organism>
<keyword evidence="5 8" id="KW-0274">FAD</keyword>
<dbReference type="PANTHER" id="PTHR43153:SF1">
    <property type="entry name" value="ELECTRON TRANSFER FLAVOPROTEIN SUBUNIT ALPHA, MITOCHONDRIAL"/>
    <property type="match status" value="1"/>
</dbReference>
<comment type="cofactor">
    <cofactor evidence="8">
        <name>FAD</name>
        <dbReference type="ChEBI" id="CHEBI:57692"/>
    </cofactor>
    <text evidence="8">Binds 1 FAD per dimer.</text>
</comment>
<dbReference type="PANTHER" id="PTHR43153">
    <property type="entry name" value="ELECTRON TRANSFER FLAVOPROTEIN ALPHA"/>
    <property type="match status" value="1"/>
</dbReference>
<dbReference type="AlphaFoldDB" id="A0A938YQD5"/>